<comment type="caution">
    <text evidence="4">The sequence shown here is derived from an EMBL/GenBank/DDBJ whole genome shotgun (WGS) entry which is preliminary data.</text>
</comment>
<dbReference type="InterPro" id="IPR004370">
    <property type="entry name" value="4-OT-like_dom"/>
</dbReference>
<sequence>MPLATIKVIEHVFSADEKQQIIERVTDAIVSVEGESLREKTVVIVEEVSSGDWGIGGKPLTSDAVTQLRTAM</sequence>
<name>A0A5C6CCA7_9BACT</name>
<evidence type="ECO:0000313" key="4">
    <source>
        <dbReference type="EMBL" id="TWU20469.1"/>
    </source>
</evidence>
<gene>
    <name evidence="4" type="ORF">Pla52o_43470</name>
</gene>
<keyword evidence="2" id="KW-0413">Isomerase</keyword>
<comment type="similarity">
    <text evidence="1">Belongs to the 4-oxalocrotonate tautomerase family.</text>
</comment>
<dbReference type="Proteomes" id="UP000316304">
    <property type="component" value="Unassembled WGS sequence"/>
</dbReference>
<dbReference type="PANTHER" id="PTHR35530">
    <property type="entry name" value="TAUTOMERASE-RELATED"/>
    <property type="match status" value="1"/>
</dbReference>
<dbReference type="Gene3D" id="3.30.429.10">
    <property type="entry name" value="Macrophage Migration Inhibitory Factor"/>
    <property type="match status" value="1"/>
</dbReference>
<accession>A0A5C6CCA7</accession>
<evidence type="ECO:0000259" key="3">
    <source>
        <dbReference type="Pfam" id="PF01361"/>
    </source>
</evidence>
<reference evidence="4 5" key="1">
    <citation type="submission" date="2019-02" db="EMBL/GenBank/DDBJ databases">
        <title>Deep-cultivation of Planctomycetes and their phenomic and genomic characterization uncovers novel biology.</title>
        <authorList>
            <person name="Wiegand S."/>
            <person name="Jogler M."/>
            <person name="Boedeker C."/>
            <person name="Pinto D."/>
            <person name="Vollmers J."/>
            <person name="Rivas-Marin E."/>
            <person name="Kohn T."/>
            <person name="Peeters S.H."/>
            <person name="Heuer A."/>
            <person name="Rast P."/>
            <person name="Oberbeckmann S."/>
            <person name="Bunk B."/>
            <person name="Jeske O."/>
            <person name="Meyerdierks A."/>
            <person name="Storesund J.E."/>
            <person name="Kallscheuer N."/>
            <person name="Luecker S."/>
            <person name="Lage O.M."/>
            <person name="Pohl T."/>
            <person name="Merkel B.J."/>
            <person name="Hornburger P."/>
            <person name="Mueller R.-W."/>
            <person name="Bruemmer F."/>
            <person name="Labrenz M."/>
            <person name="Spormann A.M."/>
            <person name="Op Den Camp H."/>
            <person name="Overmann J."/>
            <person name="Amann R."/>
            <person name="Jetten M.S.M."/>
            <person name="Mascher T."/>
            <person name="Medema M.H."/>
            <person name="Devos D.P."/>
            <person name="Kaster A.-K."/>
            <person name="Ovreas L."/>
            <person name="Rohde M."/>
            <person name="Galperin M.Y."/>
            <person name="Jogler C."/>
        </authorList>
    </citation>
    <scope>NUCLEOTIDE SEQUENCE [LARGE SCALE GENOMIC DNA]</scope>
    <source>
        <strain evidence="4 5">Pla52o</strain>
    </source>
</reference>
<dbReference type="SUPFAM" id="SSF55331">
    <property type="entry name" value="Tautomerase/MIF"/>
    <property type="match status" value="1"/>
</dbReference>
<dbReference type="GO" id="GO:0016853">
    <property type="term" value="F:isomerase activity"/>
    <property type="evidence" value="ECO:0007669"/>
    <property type="project" value="UniProtKB-KW"/>
</dbReference>
<proteinExistence type="inferred from homology"/>
<organism evidence="4 5">
    <name type="scientific">Novipirellula galeiformis</name>
    <dbReference type="NCBI Taxonomy" id="2528004"/>
    <lineage>
        <taxon>Bacteria</taxon>
        <taxon>Pseudomonadati</taxon>
        <taxon>Planctomycetota</taxon>
        <taxon>Planctomycetia</taxon>
        <taxon>Pirellulales</taxon>
        <taxon>Pirellulaceae</taxon>
        <taxon>Novipirellula</taxon>
    </lineage>
</organism>
<dbReference type="InterPro" id="IPR014347">
    <property type="entry name" value="Tautomerase/MIF_sf"/>
</dbReference>
<protein>
    <submittedName>
        <fullName evidence="4">4-oxalocrotonate tautomerase</fullName>
    </submittedName>
</protein>
<dbReference type="Pfam" id="PF01361">
    <property type="entry name" value="Tautomerase"/>
    <property type="match status" value="1"/>
</dbReference>
<evidence type="ECO:0000256" key="2">
    <source>
        <dbReference type="ARBA" id="ARBA00023235"/>
    </source>
</evidence>
<dbReference type="RefSeq" id="WP_146596411.1">
    <property type="nucleotide sequence ID" value="NZ_SJPT01000008.1"/>
</dbReference>
<evidence type="ECO:0000256" key="1">
    <source>
        <dbReference type="ARBA" id="ARBA00006723"/>
    </source>
</evidence>
<evidence type="ECO:0000313" key="5">
    <source>
        <dbReference type="Proteomes" id="UP000316304"/>
    </source>
</evidence>
<dbReference type="OrthoDB" id="9804765at2"/>
<dbReference type="PANTHER" id="PTHR35530:SF2">
    <property type="entry name" value="BSL4019 PROTEIN"/>
    <property type="match status" value="1"/>
</dbReference>
<dbReference type="AlphaFoldDB" id="A0A5C6CCA7"/>
<dbReference type="EMBL" id="SJPT01000008">
    <property type="protein sequence ID" value="TWU20469.1"/>
    <property type="molecule type" value="Genomic_DNA"/>
</dbReference>
<keyword evidence="5" id="KW-1185">Reference proteome</keyword>
<feature type="domain" description="4-oxalocrotonate tautomerase-like" evidence="3">
    <location>
        <begin position="2"/>
        <end position="61"/>
    </location>
</feature>